<comment type="caution">
    <text evidence="11">The sequence shown here is derived from an EMBL/GenBank/DDBJ whole genome shotgun (WGS) entry which is preliminary data.</text>
</comment>
<dbReference type="InterPro" id="IPR013783">
    <property type="entry name" value="Ig-like_fold"/>
</dbReference>
<evidence type="ECO:0000256" key="6">
    <source>
        <dbReference type="SAM" id="Phobius"/>
    </source>
</evidence>
<dbReference type="Pfam" id="PF00041">
    <property type="entry name" value="fn3"/>
    <property type="match status" value="2"/>
</dbReference>
<keyword evidence="12" id="KW-1185">Reference proteome</keyword>
<dbReference type="GO" id="GO:0004930">
    <property type="term" value="F:G protein-coupled receptor activity"/>
    <property type="evidence" value="ECO:0007669"/>
    <property type="project" value="InterPro"/>
</dbReference>
<sequence length="1706" mass="186921">MKRVSPVQNAVYCKILIANRVLLLKIEISSLAYINPSTAIATTCNAALGLASGVVPDDSITSTTHVEDVPPSGARLRNEEGAWCFKNDSISAQNALLTIDLQELMFVSGFASQGPPQKLHPKSYHHVVGFSASHSTDAKLWTEFNAGSLFFDTDTNDTSDVINYFANRAIVLTRYVKINVTMQVSGSAVTCLRFELYGCNTDVQPLSGLQAITTPKGKIEVSWKTPTADTTLESDSPTGGQFKPSGYVVLYRPEEAQAFISRPSPDMSLSLEDVRLGATYVVQLQCLMEDTSVNCGSAQVEAYPPCPSDWTGGNEYHCFLFLSGVTSFEEAKSSCLALDTRGKLGELSHLVDQQEGKFLASRILPEDVSSLWLVGGACREKDDCCKTLVKNDDFLDERDCGEETLTSAVCLRDHKGEGSRMRISEVQASGDGASASVAWTYEGVGWKTDKLQVKLWTESEDSPKILTFSTLEDVLTLKDLQPGTLYSVLLRPAPNIRTDEFTYKFVIISFPEDGVFGALLTPIRMSVYVIWSGSARVTWREAQTYSASGDVKKANKYTVSYQTEASDAQTEEITVESGQEFKLTPLTMQTNYTFHLGCFFANKFYPCGSASVRTDPPDYMEQDSSGVFTAYQVVADSPRNWSEAEVDCQQRSGHLTSLLNEAEGKTLLKVLPSRDAQVWTGAKLKRNGTSLWTDGNRMTYLPMAKISGVSGSKDSCCRAINEAGRLRLAGGECTNPLPHICKFLFADILDPPSPVSLVSQKWNSLEVSWPREAKGWLATFYNVRMCQQERTTECSDYTKLEGRWNFVAEQLSEFTKYDVTVEGVLEPINVKTSAKTSIYTYPKSPVRFTISPIGKMVLETPMLVAMGMKDARVMATISKEDEKILEASGDVREVSLDKLIPEESYDLLVKSSDSEWEHSLSFNAVPTCVGSDASFGESCVRWMSSKEGFESAQSSCTSLQIAGISDSALWSPTSLADVESAIEILQPDSDFWLQDSTQEASEEECSEDSSTLCSWGELLTKKVVLSRCCEKSLPFACAYRVKADLGRMSDLLPSSIGNSSLQIQWSAPPSVSWDVQRYHVQWRSTEVKEAPLEARVVEGSTNVLLEGLEYGTEYEVTITPLGAKELKGESEKLLVSTNDPRPPLSIWVRPDGSTRISSDILVAKGRGGEEVDVAVITKNPDKRPVVVVQGEAQGVEVKGLELGAEYWVEMTPVQGRPFNYTSSFKAYPSCGPGQIQDGSVCVWAGGESKSSREAVEACRSSDGQLLDYHTQRELTPAAKAKIVSHIRKQFWMDVSGFSSTSEALTDGTSGDECTAAKEEKDILCCTFEVNEEGVLDDLKCTCCKEPRPFACKMQSKVDLGSIGKIVVEDVSPRSFSMGWTLEGVSNWQQPSFLVTWEVEGEKRRKRSVENRMVVRDTEATLKDLKPGTSYQVAIAPYVDSTQVSGSEKSTTVSTMEDVSAAGLVVKSCTITILKISCCVAVILGCIFIIFVLIATRMLYLDCLAQIFSEIAILGAYLCILVSSAQSYGIDDECVSARPTLCVAVSALLQFFFQSAFQFMFLESLLLCTVLKDYLPALCAPRNPLTLAGVGFGVPAVMNIVLAAIASDGYSDGNDNCWLYLKGRAMLPSVLPVAICALLAAFLLLSVFDADEPKVNLTPTHSMRGRQVSEIPSFNSYLGPALGNDERAKNKRLSAVKVLKLLQLERL</sequence>
<dbReference type="InterPro" id="IPR000421">
    <property type="entry name" value="FA58C"/>
</dbReference>
<proteinExistence type="predicted"/>
<dbReference type="Gene3D" id="1.20.1070.10">
    <property type="entry name" value="Rhodopsin 7-helix transmembrane proteins"/>
    <property type="match status" value="1"/>
</dbReference>
<accession>A0AAV4TH50</accession>
<evidence type="ECO:0000259" key="8">
    <source>
        <dbReference type="PROSITE" id="PS50041"/>
    </source>
</evidence>
<keyword evidence="3" id="KW-0677">Repeat</keyword>
<dbReference type="PROSITE" id="PS50022">
    <property type="entry name" value="FA58C_3"/>
    <property type="match status" value="1"/>
</dbReference>
<evidence type="ECO:0000256" key="3">
    <source>
        <dbReference type="ARBA" id="ARBA00022737"/>
    </source>
</evidence>
<feature type="domain" description="Fibronectin type-III" evidence="10">
    <location>
        <begin position="1047"/>
        <end position="1140"/>
    </location>
</feature>
<dbReference type="InterPro" id="IPR001304">
    <property type="entry name" value="C-type_lectin-like"/>
</dbReference>
<gene>
    <name evidence="11" type="primary">X975_15847</name>
    <name evidence="11" type="ORF">CDAR_519811</name>
</gene>
<dbReference type="Gene3D" id="2.60.40.10">
    <property type="entry name" value="Immunoglobulins"/>
    <property type="match status" value="3"/>
</dbReference>
<feature type="domain" description="G-protein coupled receptors family 2 profile 2" evidence="9">
    <location>
        <begin position="1470"/>
        <end position="1647"/>
    </location>
</feature>
<dbReference type="Proteomes" id="UP001054837">
    <property type="component" value="Unassembled WGS sequence"/>
</dbReference>
<feature type="domain" description="Fibronectin type-III" evidence="10">
    <location>
        <begin position="751"/>
        <end position="843"/>
    </location>
</feature>
<name>A0AAV4TH50_9ARAC</name>
<dbReference type="InterPro" id="IPR003961">
    <property type="entry name" value="FN3_dom"/>
</dbReference>
<dbReference type="PROSITE" id="PS50261">
    <property type="entry name" value="G_PROTEIN_RECEP_F2_4"/>
    <property type="match status" value="1"/>
</dbReference>
<dbReference type="EMBL" id="BPLQ01009586">
    <property type="protein sequence ID" value="GIY45059.1"/>
    <property type="molecule type" value="Genomic_DNA"/>
</dbReference>
<evidence type="ECO:0000259" key="7">
    <source>
        <dbReference type="PROSITE" id="PS50022"/>
    </source>
</evidence>
<dbReference type="SUPFAM" id="SSF56436">
    <property type="entry name" value="C-type lectin-like"/>
    <property type="match status" value="3"/>
</dbReference>
<evidence type="ECO:0000256" key="2">
    <source>
        <dbReference type="ARBA" id="ARBA00022692"/>
    </source>
</evidence>
<evidence type="ECO:0000313" key="11">
    <source>
        <dbReference type="EMBL" id="GIY45059.1"/>
    </source>
</evidence>
<dbReference type="SMART" id="SM00034">
    <property type="entry name" value="CLECT"/>
    <property type="match status" value="2"/>
</dbReference>
<feature type="domain" description="F5/8 type C" evidence="7">
    <location>
        <begin position="44"/>
        <end position="199"/>
    </location>
</feature>
<dbReference type="SMART" id="SM00231">
    <property type="entry name" value="FA58C"/>
    <property type="match status" value="1"/>
</dbReference>
<protein>
    <submittedName>
        <fullName evidence="11">Neuropilin-2</fullName>
    </submittedName>
</protein>
<evidence type="ECO:0000256" key="1">
    <source>
        <dbReference type="ARBA" id="ARBA00004141"/>
    </source>
</evidence>
<evidence type="ECO:0000256" key="5">
    <source>
        <dbReference type="ARBA" id="ARBA00023136"/>
    </source>
</evidence>
<evidence type="ECO:0000259" key="9">
    <source>
        <dbReference type="PROSITE" id="PS50261"/>
    </source>
</evidence>
<dbReference type="SMART" id="SM00060">
    <property type="entry name" value="FN3"/>
    <property type="match status" value="7"/>
</dbReference>
<feature type="transmembrane region" description="Helical" evidence="6">
    <location>
        <begin position="1625"/>
        <end position="1647"/>
    </location>
</feature>
<feature type="transmembrane region" description="Helical" evidence="6">
    <location>
        <begin position="1472"/>
        <end position="1494"/>
    </location>
</feature>
<dbReference type="Pfam" id="PF00059">
    <property type="entry name" value="Lectin_C"/>
    <property type="match status" value="1"/>
</dbReference>
<feature type="transmembrane region" description="Helical" evidence="6">
    <location>
        <begin position="1582"/>
        <end position="1605"/>
    </location>
</feature>
<dbReference type="CDD" id="cd00063">
    <property type="entry name" value="FN3"/>
    <property type="match status" value="3"/>
</dbReference>
<feature type="domain" description="Fibronectin type-III" evidence="10">
    <location>
        <begin position="1361"/>
        <end position="1457"/>
    </location>
</feature>
<comment type="subcellular location">
    <subcellularLocation>
        <location evidence="1">Membrane</location>
        <topology evidence="1">Multi-pass membrane protein</topology>
    </subcellularLocation>
</comment>
<dbReference type="InterPro" id="IPR016186">
    <property type="entry name" value="C-type_lectin-like/link_sf"/>
</dbReference>
<feature type="transmembrane region" description="Helical" evidence="6">
    <location>
        <begin position="1506"/>
        <end position="1527"/>
    </location>
</feature>
<dbReference type="SUPFAM" id="SSF49785">
    <property type="entry name" value="Galactose-binding domain-like"/>
    <property type="match status" value="1"/>
</dbReference>
<dbReference type="InterPro" id="IPR050991">
    <property type="entry name" value="ECM_Regulatory_Proteins"/>
</dbReference>
<dbReference type="PROSITE" id="PS50853">
    <property type="entry name" value="FN3"/>
    <property type="match status" value="3"/>
</dbReference>
<evidence type="ECO:0000256" key="4">
    <source>
        <dbReference type="ARBA" id="ARBA00022989"/>
    </source>
</evidence>
<dbReference type="SUPFAM" id="SSF49265">
    <property type="entry name" value="Fibronectin type III"/>
    <property type="match status" value="5"/>
</dbReference>
<dbReference type="InterPro" id="IPR008979">
    <property type="entry name" value="Galactose-bd-like_sf"/>
</dbReference>
<dbReference type="GO" id="GO:0016020">
    <property type="term" value="C:membrane"/>
    <property type="evidence" value="ECO:0007669"/>
    <property type="project" value="UniProtKB-SubCell"/>
</dbReference>
<dbReference type="InterPro" id="IPR000832">
    <property type="entry name" value="GPCR_2_secretin-like"/>
</dbReference>
<feature type="transmembrane region" description="Helical" evidence="6">
    <location>
        <begin position="1547"/>
        <end position="1570"/>
    </location>
</feature>
<evidence type="ECO:0000259" key="10">
    <source>
        <dbReference type="PROSITE" id="PS50853"/>
    </source>
</evidence>
<keyword evidence="4 6" id="KW-1133">Transmembrane helix</keyword>
<feature type="domain" description="C-type lectin" evidence="8">
    <location>
        <begin position="631"/>
        <end position="742"/>
    </location>
</feature>
<dbReference type="InterPro" id="IPR036116">
    <property type="entry name" value="FN3_sf"/>
</dbReference>
<dbReference type="GO" id="GO:0007166">
    <property type="term" value="P:cell surface receptor signaling pathway"/>
    <property type="evidence" value="ECO:0007669"/>
    <property type="project" value="InterPro"/>
</dbReference>
<dbReference type="InterPro" id="IPR016187">
    <property type="entry name" value="CTDL_fold"/>
</dbReference>
<dbReference type="PANTHER" id="PTHR46708:SF2">
    <property type="entry name" value="FIBRONECTIN TYPE-III DOMAIN-CONTAINING PROTEIN"/>
    <property type="match status" value="1"/>
</dbReference>
<dbReference type="Pfam" id="PF00002">
    <property type="entry name" value="7tm_2"/>
    <property type="match status" value="1"/>
</dbReference>
<dbReference type="CDD" id="cd00037">
    <property type="entry name" value="CLECT"/>
    <property type="match status" value="1"/>
</dbReference>
<keyword evidence="2 6" id="KW-0812">Transmembrane</keyword>
<dbReference type="PANTHER" id="PTHR46708">
    <property type="entry name" value="TENASCIN"/>
    <property type="match status" value="1"/>
</dbReference>
<reference evidence="11 12" key="1">
    <citation type="submission" date="2021-06" db="EMBL/GenBank/DDBJ databases">
        <title>Caerostris darwini draft genome.</title>
        <authorList>
            <person name="Kono N."/>
            <person name="Arakawa K."/>
        </authorList>
    </citation>
    <scope>NUCLEOTIDE SEQUENCE [LARGE SCALE GENOMIC DNA]</scope>
</reference>
<dbReference type="PROSITE" id="PS50041">
    <property type="entry name" value="C_TYPE_LECTIN_2"/>
    <property type="match status" value="1"/>
</dbReference>
<evidence type="ECO:0000313" key="12">
    <source>
        <dbReference type="Proteomes" id="UP001054837"/>
    </source>
</evidence>
<dbReference type="InterPro" id="IPR017981">
    <property type="entry name" value="GPCR_2-like_7TM"/>
</dbReference>
<keyword evidence="5 6" id="KW-0472">Membrane</keyword>
<dbReference type="Gene3D" id="2.60.120.260">
    <property type="entry name" value="Galactose-binding domain-like"/>
    <property type="match status" value="1"/>
</dbReference>
<organism evidence="11 12">
    <name type="scientific">Caerostris darwini</name>
    <dbReference type="NCBI Taxonomy" id="1538125"/>
    <lineage>
        <taxon>Eukaryota</taxon>
        <taxon>Metazoa</taxon>
        <taxon>Ecdysozoa</taxon>
        <taxon>Arthropoda</taxon>
        <taxon>Chelicerata</taxon>
        <taxon>Arachnida</taxon>
        <taxon>Araneae</taxon>
        <taxon>Araneomorphae</taxon>
        <taxon>Entelegynae</taxon>
        <taxon>Araneoidea</taxon>
        <taxon>Araneidae</taxon>
        <taxon>Caerostris</taxon>
    </lineage>
</organism>
<dbReference type="Gene3D" id="3.10.100.10">
    <property type="entry name" value="Mannose-Binding Protein A, subunit A"/>
    <property type="match status" value="2"/>
</dbReference>